<dbReference type="Proteomes" id="UP000305888">
    <property type="component" value="Plasmid pD4M1A"/>
</dbReference>
<keyword evidence="8" id="KW-1185">Reference proteome</keyword>
<feature type="transmembrane region" description="Helical" evidence="6">
    <location>
        <begin position="183"/>
        <end position="203"/>
    </location>
</feature>
<dbReference type="AlphaFoldDB" id="A0A5B8G3R7"/>
<dbReference type="KEGG" id="ppru:FDP22_19345"/>
<feature type="transmembrane region" description="Helical" evidence="6">
    <location>
        <begin position="305"/>
        <end position="321"/>
    </location>
</feature>
<dbReference type="EMBL" id="CP040819">
    <property type="protein sequence ID" value="QDL94029.1"/>
    <property type="molecule type" value="Genomic_DNA"/>
</dbReference>
<dbReference type="Pfam" id="PF02653">
    <property type="entry name" value="BPD_transp_2"/>
    <property type="match status" value="1"/>
</dbReference>
<evidence type="ECO:0000256" key="3">
    <source>
        <dbReference type="ARBA" id="ARBA00022692"/>
    </source>
</evidence>
<keyword evidence="7" id="KW-0614">Plasmid</keyword>
<evidence type="ECO:0000313" key="7">
    <source>
        <dbReference type="EMBL" id="QDL94029.1"/>
    </source>
</evidence>
<dbReference type="CDD" id="cd06581">
    <property type="entry name" value="TM_PBP1_LivM_like"/>
    <property type="match status" value="1"/>
</dbReference>
<keyword evidence="4 6" id="KW-1133">Transmembrane helix</keyword>
<organism evidence="7 8">
    <name type="scientific">Paroceanicella profunda</name>
    <dbReference type="NCBI Taxonomy" id="2579971"/>
    <lineage>
        <taxon>Bacteria</taxon>
        <taxon>Pseudomonadati</taxon>
        <taxon>Pseudomonadota</taxon>
        <taxon>Alphaproteobacteria</taxon>
        <taxon>Rhodobacterales</taxon>
        <taxon>Paracoccaceae</taxon>
        <taxon>Paroceanicella</taxon>
    </lineage>
</organism>
<protein>
    <submittedName>
        <fullName evidence="7">Branched-chain amino acid ABC transporter permease</fullName>
    </submittedName>
</protein>
<dbReference type="GO" id="GO:0015658">
    <property type="term" value="F:branched-chain amino acid transmembrane transporter activity"/>
    <property type="evidence" value="ECO:0007669"/>
    <property type="project" value="InterPro"/>
</dbReference>
<geneLocation type="plasmid" evidence="8">
    <name>pd4m1a</name>
</geneLocation>
<dbReference type="InterPro" id="IPR043428">
    <property type="entry name" value="LivM-like"/>
</dbReference>
<feature type="transmembrane region" description="Helical" evidence="6">
    <location>
        <begin position="20"/>
        <end position="43"/>
    </location>
</feature>
<feature type="transmembrane region" description="Helical" evidence="6">
    <location>
        <begin position="270"/>
        <end position="293"/>
    </location>
</feature>
<evidence type="ECO:0000256" key="4">
    <source>
        <dbReference type="ARBA" id="ARBA00022989"/>
    </source>
</evidence>
<feature type="transmembrane region" description="Helical" evidence="6">
    <location>
        <begin position="72"/>
        <end position="89"/>
    </location>
</feature>
<name>A0A5B8G3R7_9RHOB</name>
<reference evidence="7 8" key="1">
    <citation type="submission" date="2019-06" db="EMBL/GenBank/DDBJ databases">
        <title>Genome sequence of Rhodobacteraceae bacterium D4M1.</title>
        <authorList>
            <person name="Cao J."/>
        </authorList>
    </citation>
    <scope>NUCLEOTIDE SEQUENCE [LARGE SCALE GENOMIC DNA]</scope>
    <source>
        <strain evidence="7 8">D4M1</strain>
        <plasmid evidence="8">pd4m1a</plasmid>
    </source>
</reference>
<evidence type="ECO:0000313" key="8">
    <source>
        <dbReference type="Proteomes" id="UP000305888"/>
    </source>
</evidence>
<evidence type="ECO:0000256" key="5">
    <source>
        <dbReference type="ARBA" id="ARBA00023136"/>
    </source>
</evidence>
<sequence length="341" mass="36011">MADIDLTHGAEAPGRAPLLWAFAALVALAALPTLASALGYPALTSLATRILIYGIAAASLNFILGYGGLVSFGHAAFFGIGGYVVGILYQNYSDETTFLGLVPGTNQMLITLPAAVLVAGAFAAVIGALSLRTGGVQFIMITLAFAQMLFFLFVSLKAYGGDDGLIIRRANELPGLNMRDKEVVYYVCLGIAALFFAGLARLIRSPFGNVINGLRQNERRMVALGVAPYRYRLVAFVLSGVGAGLAGALMANFLRFVSPDMMHWTKSGELLIMVILGGVGTLFGPLIGAAAYLVLETLLASWTEYWQLGLGLVLLFVVMRARGGVRALIAALGALFPGRPK</sequence>
<dbReference type="InterPro" id="IPR001851">
    <property type="entry name" value="ABC_transp_permease"/>
</dbReference>
<accession>A0A5B8G3R7</accession>
<evidence type="ECO:0000256" key="1">
    <source>
        <dbReference type="ARBA" id="ARBA00004651"/>
    </source>
</evidence>
<comment type="subcellular location">
    <subcellularLocation>
        <location evidence="1">Cell membrane</location>
        <topology evidence="1">Multi-pass membrane protein</topology>
    </subcellularLocation>
</comment>
<evidence type="ECO:0000256" key="2">
    <source>
        <dbReference type="ARBA" id="ARBA00022475"/>
    </source>
</evidence>
<feature type="transmembrane region" description="Helical" evidence="6">
    <location>
        <begin position="109"/>
        <end position="131"/>
    </location>
</feature>
<feature type="transmembrane region" description="Helical" evidence="6">
    <location>
        <begin position="233"/>
        <end position="258"/>
    </location>
</feature>
<feature type="transmembrane region" description="Helical" evidence="6">
    <location>
        <begin position="137"/>
        <end position="159"/>
    </location>
</feature>
<proteinExistence type="predicted"/>
<gene>
    <name evidence="7" type="ORF">FDP22_19345</name>
</gene>
<keyword evidence="5 6" id="KW-0472">Membrane</keyword>
<evidence type="ECO:0000256" key="6">
    <source>
        <dbReference type="SAM" id="Phobius"/>
    </source>
</evidence>
<dbReference type="OrthoDB" id="9804361at2"/>
<dbReference type="GO" id="GO:0005886">
    <property type="term" value="C:plasma membrane"/>
    <property type="evidence" value="ECO:0007669"/>
    <property type="project" value="UniProtKB-SubCell"/>
</dbReference>
<keyword evidence="2" id="KW-1003">Cell membrane</keyword>
<dbReference type="PANTHER" id="PTHR30482:SF17">
    <property type="entry name" value="ABC TRANSPORTER ATP-BINDING PROTEIN"/>
    <property type="match status" value="1"/>
</dbReference>
<dbReference type="RefSeq" id="WP_138573527.1">
    <property type="nucleotide sequence ID" value="NZ_CP040819.1"/>
</dbReference>
<keyword evidence="3 6" id="KW-0812">Transmembrane</keyword>
<dbReference type="PANTHER" id="PTHR30482">
    <property type="entry name" value="HIGH-AFFINITY BRANCHED-CHAIN AMINO ACID TRANSPORT SYSTEM PERMEASE"/>
    <property type="match status" value="1"/>
</dbReference>